<dbReference type="PANTHER" id="PTHR12416">
    <property type="entry name" value="RRNA-PROCESSING PROTEIN UTP23 HOMOLOG"/>
    <property type="match status" value="1"/>
</dbReference>
<evidence type="ECO:0000256" key="1">
    <source>
        <dbReference type="ARBA" id="ARBA00004604"/>
    </source>
</evidence>
<evidence type="ECO:0000256" key="5">
    <source>
        <dbReference type="ARBA" id="ARBA00037300"/>
    </source>
</evidence>
<evidence type="ECO:0000256" key="6">
    <source>
        <dbReference type="ARBA" id="ARBA00038503"/>
    </source>
</evidence>
<dbReference type="CDD" id="cd09865">
    <property type="entry name" value="PIN_ScUtp23p-like"/>
    <property type="match status" value="1"/>
</dbReference>
<dbReference type="Pfam" id="PF04900">
    <property type="entry name" value="Fcf1"/>
    <property type="match status" value="1"/>
</dbReference>
<feature type="compositionally biased region" description="Basic residues" evidence="8">
    <location>
        <begin position="249"/>
        <end position="258"/>
    </location>
</feature>
<keyword evidence="3" id="KW-0698">rRNA processing</keyword>
<dbReference type="HOGENOM" id="CLU_053567_2_1_1"/>
<reference evidence="11" key="2">
    <citation type="submission" date="2015-01" db="EMBL/GenBank/DDBJ databases">
        <title>Evolutionary Origins and Diversification of the Mycorrhizal Mutualists.</title>
        <authorList>
            <consortium name="DOE Joint Genome Institute"/>
            <consortium name="Mycorrhizal Genomics Consortium"/>
            <person name="Kohler A."/>
            <person name="Kuo A."/>
            <person name="Nagy L.G."/>
            <person name="Floudas D."/>
            <person name="Copeland A."/>
            <person name="Barry K.W."/>
            <person name="Cichocki N."/>
            <person name="Veneault-Fourrey C."/>
            <person name="LaButti K."/>
            <person name="Lindquist E.A."/>
            <person name="Lipzen A."/>
            <person name="Lundell T."/>
            <person name="Morin E."/>
            <person name="Murat C."/>
            <person name="Riley R."/>
            <person name="Ohm R."/>
            <person name="Sun H."/>
            <person name="Tunlid A."/>
            <person name="Henrissat B."/>
            <person name="Grigoriev I.V."/>
            <person name="Hibbett D.S."/>
            <person name="Martin F."/>
        </authorList>
    </citation>
    <scope>NUCLEOTIDE SEQUENCE [LARGE SCALE GENOMIC DNA]</scope>
    <source>
        <strain evidence="11">MAFF 305830</strain>
    </source>
</reference>
<comment type="subcellular location">
    <subcellularLocation>
        <location evidence="1">Nucleus</location>
        <location evidence="1">Nucleolus</location>
    </subcellularLocation>
</comment>
<keyword evidence="11" id="KW-1185">Reference proteome</keyword>
<dbReference type="FunFam" id="3.40.50.1010:FF:000006">
    <property type="entry name" value="rRNA-processing protein UTP23 homolog"/>
    <property type="match status" value="1"/>
</dbReference>
<dbReference type="InterPro" id="IPR006984">
    <property type="entry name" value="Fcf1/UTP23"/>
</dbReference>
<evidence type="ECO:0000256" key="3">
    <source>
        <dbReference type="ARBA" id="ARBA00022552"/>
    </source>
</evidence>
<evidence type="ECO:0000256" key="2">
    <source>
        <dbReference type="ARBA" id="ARBA00022517"/>
    </source>
</evidence>
<evidence type="ECO:0000256" key="4">
    <source>
        <dbReference type="ARBA" id="ARBA00023242"/>
    </source>
</evidence>
<dbReference type="Proteomes" id="UP000054097">
    <property type="component" value="Unassembled WGS sequence"/>
</dbReference>
<dbReference type="OrthoDB" id="25675at2759"/>
<dbReference type="STRING" id="933852.A0A0C3BLA6"/>
<evidence type="ECO:0000313" key="11">
    <source>
        <dbReference type="Proteomes" id="UP000054097"/>
    </source>
</evidence>
<dbReference type="InterPro" id="IPR057776">
    <property type="entry name" value="UTP23_sensor"/>
</dbReference>
<evidence type="ECO:0000259" key="9">
    <source>
        <dbReference type="Pfam" id="PF24779"/>
    </source>
</evidence>
<dbReference type="GO" id="GO:0006364">
    <property type="term" value="P:rRNA processing"/>
    <property type="evidence" value="ECO:0007669"/>
    <property type="project" value="UniProtKB-KW"/>
</dbReference>
<dbReference type="Gene3D" id="3.40.50.1010">
    <property type="entry name" value="5'-nuclease"/>
    <property type="match status" value="1"/>
</dbReference>
<comment type="function">
    <text evidence="5">Involved in rRNA-processing and ribosome biogenesis.</text>
</comment>
<evidence type="ECO:0000313" key="10">
    <source>
        <dbReference type="EMBL" id="KIM32854.1"/>
    </source>
</evidence>
<keyword evidence="2" id="KW-0690">Ribosome biogenesis</keyword>
<dbReference type="GO" id="GO:0032040">
    <property type="term" value="C:small-subunit processome"/>
    <property type="evidence" value="ECO:0007669"/>
    <property type="project" value="InterPro"/>
</dbReference>
<dbReference type="Pfam" id="PF24779">
    <property type="entry name" value="UTP23_sensor"/>
    <property type="match status" value="1"/>
</dbReference>
<sequence>MRQKRAKAYRKLMAMYELSFGFRQPYQILVDSGMFIEAQDHKMELAKQLETVLQGKIKPMVTQCCIVELYKLGKDRQVAVDMAKEFERRKCNHREAIEGSTCLREVVGATNKHRYVIASQDHDLRVHLRTIQAVPLIHVKKSVMVLEPPSDETLRIKAAMVEDALNAPESEKETLPSSKPSEAPFLPKPHRKAKGPNPLSVKKKKPKTALVLPEKNPQQESSTHDMNAGQKRKRDDNDGAMGSDDITPKAKKRRRRKPAHEATLEALTESV</sequence>
<dbReference type="AlphaFoldDB" id="A0A0C3BLA6"/>
<comment type="similarity">
    <text evidence="6">Belongs to the UTP23/FCF1 family. UTP23 subfamily.</text>
</comment>
<evidence type="ECO:0000256" key="7">
    <source>
        <dbReference type="ARBA" id="ARBA00076388"/>
    </source>
</evidence>
<gene>
    <name evidence="10" type="ORF">M408DRAFT_326574</name>
</gene>
<dbReference type="EMBL" id="KN824279">
    <property type="protein sequence ID" value="KIM32854.1"/>
    <property type="molecule type" value="Genomic_DNA"/>
</dbReference>
<dbReference type="SUPFAM" id="SSF88723">
    <property type="entry name" value="PIN domain-like"/>
    <property type="match status" value="1"/>
</dbReference>
<dbReference type="InterPro" id="IPR029060">
    <property type="entry name" value="PIN-like_dom_sf"/>
</dbReference>
<feature type="region of interest" description="Disordered" evidence="8">
    <location>
        <begin position="166"/>
        <end position="271"/>
    </location>
</feature>
<feature type="domain" description="UTP23 sensor motif region" evidence="9">
    <location>
        <begin position="190"/>
        <end position="205"/>
    </location>
</feature>
<name>A0A0C3BLA6_SERVB</name>
<keyword evidence="4" id="KW-0539">Nucleus</keyword>
<feature type="compositionally biased region" description="Polar residues" evidence="8">
    <location>
        <begin position="216"/>
        <end position="225"/>
    </location>
</feature>
<accession>A0A0C3BLA6</accession>
<evidence type="ECO:0000256" key="8">
    <source>
        <dbReference type="SAM" id="MobiDB-lite"/>
    </source>
</evidence>
<reference evidence="10 11" key="1">
    <citation type="submission" date="2014-04" db="EMBL/GenBank/DDBJ databases">
        <authorList>
            <consortium name="DOE Joint Genome Institute"/>
            <person name="Kuo A."/>
            <person name="Zuccaro A."/>
            <person name="Kohler A."/>
            <person name="Nagy L.G."/>
            <person name="Floudas D."/>
            <person name="Copeland A."/>
            <person name="Barry K.W."/>
            <person name="Cichocki N."/>
            <person name="Veneault-Fourrey C."/>
            <person name="LaButti K."/>
            <person name="Lindquist E.A."/>
            <person name="Lipzen A."/>
            <person name="Lundell T."/>
            <person name="Morin E."/>
            <person name="Murat C."/>
            <person name="Sun H."/>
            <person name="Tunlid A."/>
            <person name="Henrissat B."/>
            <person name="Grigoriev I.V."/>
            <person name="Hibbett D.S."/>
            <person name="Martin F."/>
            <person name="Nordberg H.P."/>
            <person name="Cantor M.N."/>
            <person name="Hua S.X."/>
        </authorList>
    </citation>
    <scope>NUCLEOTIDE SEQUENCE [LARGE SCALE GENOMIC DNA]</scope>
    <source>
        <strain evidence="10 11">MAFF 305830</strain>
    </source>
</reference>
<proteinExistence type="inferred from homology"/>
<organism evidence="10 11">
    <name type="scientific">Serendipita vermifera MAFF 305830</name>
    <dbReference type="NCBI Taxonomy" id="933852"/>
    <lineage>
        <taxon>Eukaryota</taxon>
        <taxon>Fungi</taxon>
        <taxon>Dikarya</taxon>
        <taxon>Basidiomycota</taxon>
        <taxon>Agaricomycotina</taxon>
        <taxon>Agaricomycetes</taxon>
        <taxon>Sebacinales</taxon>
        <taxon>Serendipitaceae</taxon>
        <taxon>Serendipita</taxon>
    </lineage>
</organism>
<protein>
    <recommendedName>
        <fullName evidence="7">U three protein 23</fullName>
    </recommendedName>
</protein>